<evidence type="ECO:0000256" key="4">
    <source>
        <dbReference type="ARBA" id="ARBA00022989"/>
    </source>
</evidence>
<dbReference type="SUPFAM" id="SSF103473">
    <property type="entry name" value="MFS general substrate transporter"/>
    <property type="match status" value="1"/>
</dbReference>
<name>A0A3Q0KME7_SCHMA</name>
<evidence type="ECO:0000256" key="7">
    <source>
        <dbReference type="SAM" id="Phobius"/>
    </source>
</evidence>
<feature type="transmembrane region" description="Helical" evidence="7">
    <location>
        <begin position="263"/>
        <end position="284"/>
    </location>
</feature>
<evidence type="ECO:0000313" key="10">
    <source>
        <dbReference type="WBParaSite" id="Smp_135010.1"/>
    </source>
</evidence>
<organism evidence="9 10">
    <name type="scientific">Schistosoma mansoni</name>
    <name type="common">Blood fluke</name>
    <dbReference type="NCBI Taxonomy" id="6183"/>
    <lineage>
        <taxon>Eukaryota</taxon>
        <taxon>Metazoa</taxon>
        <taxon>Spiralia</taxon>
        <taxon>Lophotrochozoa</taxon>
        <taxon>Platyhelminthes</taxon>
        <taxon>Trematoda</taxon>
        <taxon>Digenea</taxon>
        <taxon>Strigeidida</taxon>
        <taxon>Schistosomatoidea</taxon>
        <taxon>Schistosomatidae</taxon>
        <taxon>Schistosoma</taxon>
    </lineage>
</organism>
<evidence type="ECO:0000256" key="1">
    <source>
        <dbReference type="ARBA" id="ARBA00004141"/>
    </source>
</evidence>
<feature type="domain" description="Major facilitator superfamily (MFS) profile" evidence="8">
    <location>
        <begin position="10"/>
        <end position="446"/>
    </location>
</feature>
<feature type="transmembrane region" description="Helical" evidence="7">
    <location>
        <begin position="194"/>
        <end position="213"/>
    </location>
</feature>
<reference evidence="9" key="1">
    <citation type="journal article" date="2012" name="PLoS Negl. Trop. Dis.">
        <title>A systematically improved high quality genome and transcriptome of the human blood fluke Schistosoma mansoni.</title>
        <authorList>
            <person name="Protasio A.V."/>
            <person name="Tsai I.J."/>
            <person name="Babbage A."/>
            <person name="Nichol S."/>
            <person name="Hunt M."/>
            <person name="Aslett M.A."/>
            <person name="De Silva N."/>
            <person name="Velarde G.S."/>
            <person name="Anderson T.J."/>
            <person name="Clark R.C."/>
            <person name="Davidson C."/>
            <person name="Dillon G.P."/>
            <person name="Holroyd N.E."/>
            <person name="LoVerde P.T."/>
            <person name="Lloyd C."/>
            <person name="McQuillan J."/>
            <person name="Oliveira G."/>
            <person name="Otto T.D."/>
            <person name="Parker-Manuel S.J."/>
            <person name="Quail M.A."/>
            <person name="Wilson R.A."/>
            <person name="Zerlotini A."/>
            <person name="Dunne D.W."/>
            <person name="Berriman M."/>
        </authorList>
    </citation>
    <scope>NUCLEOTIDE SEQUENCE [LARGE SCALE GENOMIC DNA]</scope>
    <source>
        <strain evidence="9">Puerto Rican</strain>
    </source>
</reference>
<dbReference type="InterPro" id="IPR036259">
    <property type="entry name" value="MFS_trans_sf"/>
</dbReference>
<feature type="transmembrane region" description="Helical" evidence="7">
    <location>
        <begin position="391"/>
        <end position="414"/>
    </location>
</feature>
<dbReference type="CDD" id="cd17353">
    <property type="entry name" value="MFS_OFA_like"/>
    <property type="match status" value="1"/>
</dbReference>
<dbReference type="InterPro" id="IPR020846">
    <property type="entry name" value="MFS_dom"/>
</dbReference>
<dbReference type="WBParaSite" id="Smp_135010.1">
    <property type="protein sequence ID" value="Smp_135010.1"/>
    <property type="gene ID" value="Smp_135010"/>
</dbReference>
<evidence type="ECO:0000313" key="9">
    <source>
        <dbReference type="Proteomes" id="UP000008854"/>
    </source>
</evidence>
<feature type="transmembrane region" description="Helical" evidence="7">
    <location>
        <begin position="110"/>
        <end position="137"/>
    </location>
</feature>
<evidence type="ECO:0000256" key="5">
    <source>
        <dbReference type="ARBA" id="ARBA00023136"/>
    </source>
</evidence>
<evidence type="ECO:0000256" key="2">
    <source>
        <dbReference type="ARBA" id="ARBA00022448"/>
    </source>
</evidence>
<accession>A0A3Q0KME7</accession>
<dbReference type="Pfam" id="PF07690">
    <property type="entry name" value="MFS_1"/>
    <property type="match status" value="2"/>
</dbReference>
<dbReference type="PANTHER" id="PTHR43385:SF1">
    <property type="entry name" value="RIBOFLAVIN TRANSPORTER RIBJ"/>
    <property type="match status" value="1"/>
</dbReference>
<feature type="transmembrane region" description="Helical" evidence="7">
    <location>
        <begin position="296"/>
        <end position="315"/>
    </location>
</feature>
<dbReference type="InterPro" id="IPR011701">
    <property type="entry name" value="MFS"/>
</dbReference>
<evidence type="ECO:0000256" key="3">
    <source>
        <dbReference type="ARBA" id="ARBA00022692"/>
    </source>
</evidence>
<feature type="transmembrane region" description="Helical" evidence="7">
    <location>
        <begin position="327"/>
        <end position="346"/>
    </location>
</feature>
<dbReference type="InParanoid" id="A0A3Q0KME7"/>
<feature type="transmembrane region" description="Helical" evidence="7">
    <location>
        <begin position="7"/>
        <end position="29"/>
    </location>
</feature>
<feature type="transmembrane region" description="Helical" evidence="7">
    <location>
        <begin position="358"/>
        <end position="379"/>
    </location>
</feature>
<feature type="transmembrane region" description="Helical" evidence="7">
    <location>
        <begin position="144"/>
        <end position="163"/>
    </location>
</feature>
<proteinExistence type="predicted"/>
<dbReference type="STRING" id="6183.A0A3Q0KME7"/>
<dbReference type="Gene3D" id="1.20.1250.20">
    <property type="entry name" value="MFS general substrate transporter like domains"/>
    <property type="match status" value="2"/>
</dbReference>
<keyword evidence="9" id="KW-1185">Reference proteome</keyword>
<keyword evidence="3 7" id="KW-0812">Transmembrane</keyword>
<keyword evidence="4 7" id="KW-1133">Transmembrane helix</keyword>
<dbReference type="InterPro" id="IPR052983">
    <property type="entry name" value="MFS_Riboflavin_Transporter"/>
</dbReference>
<dbReference type="PANTHER" id="PTHR43385">
    <property type="entry name" value="RIBOFLAVIN TRANSPORTER RIBJ"/>
    <property type="match status" value="1"/>
</dbReference>
<dbReference type="GO" id="GO:0016020">
    <property type="term" value="C:membrane"/>
    <property type="evidence" value="ECO:0007669"/>
    <property type="project" value="UniProtKB-SubCell"/>
</dbReference>
<comment type="subcellular location">
    <subcellularLocation>
        <location evidence="1">Membrane</location>
        <topology evidence="1">Multi-pass membrane protein</topology>
    </subcellularLocation>
</comment>
<feature type="transmembrane region" description="Helical" evidence="7">
    <location>
        <begin position="56"/>
        <end position="77"/>
    </location>
</feature>
<feature type="transmembrane region" description="Helical" evidence="7">
    <location>
        <begin position="420"/>
        <end position="441"/>
    </location>
</feature>
<sequence>MKEEKVNILFGCIAIFGGILINLTFGYFYTVANMVPYIMGYVQTSIDPHISDQASIWLSAIALAVQGISMPVGGIVADKLGFRIVVAVSCLTMSGGVLLTYFTIRTTYVGVVITYAVLMGSGLGLGYSVVLAVAASWFPDHRGLIVGMVAGGFGLGALVFTPIQTALINPNNVKVNSVTRRFNDPDVLDRLPSAFLILGGILLSIQVIGFALLRPKPTSKRVSGSNTGNPSCSPKASSSLNDKSGLSREINISPKQVFRYIDFYLLWCIMFCDIIPITIITSAYKLFGQTFISDDRFLSAVATASSLFNCAGRIIWGEIVDRVSFKLPMCTMLLTWSVILITFPHISLLTGTTLKVFYTIWVLLLFLTLSGTFVIQPAATGTLFGPVHMAVNYGLIFSAFTVGSVLCAMVTTFVSYQNAYVVQFTGCGFVCLFAFFLALWIKDQKMPEKLNRCQMCTDTCRGLRIPQPVCVTAEELERLNQPNPNN</sequence>
<feature type="region of interest" description="Disordered" evidence="6">
    <location>
        <begin position="218"/>
        <end position="244"/>
    </location>
</feature>
<dbReference type="AlphaFoldDB" id="A0A3Q0KME7"/>
<reference evidence="10" key="2">
    <citation type="submission" date="2018-12" db="UniProtKB">
        <authorList>
            <consortium name="WormBaseParasite"/>
        </authorList>
    </citation>
    <scope>IDENTIFICATION</scope>
    <source>
        <strain evidence="10">Puerto Rican</strain>
    </source>
</reference>
<protein>
    <submittedName>
        <fullName evidence="10">Putative oxalate:formate antiporter</fullName>
    </submittedName>
</protein>
<dbReference type="PROSITE" id="PS50850">
    <property type="entry name" value="MFS"/>
    <property type="match status" value="1"/>
</dbReference>
<evidence type="ECO:0000256" key="6">
    <source>
        <dbReference type="SAM" id="MobiDB-lite"/>
    </source>
</evidence>
<feature type="compositionally biased region" description="Polar residues" evidence="6">
    <location>
        <begin position="220"/>
        <end position="244"/>
    </location>
</feature>
<keyword evidence="5 7" id="KW-0472">Membrane</keyword>
<evidence type="ECO:0000259" key="8">
    <source>
        <dbReference type="PROSITE" id="PS50850"/>
    </source>
</evidence>
<feature type="transmembrane region" description="Helical" evidence="7">
    <location>
        <begin position="84"/>
        <end position="104"/>
    </location>
</feature>
<dbReference type="Proteomes" id="UP000008854">
    <property type="component" value="Unassembled WGS sequence"/>
</dbReference>
<dbReference type="GO" id="GO:0022857">
    <property type="term" value="F:transmembrane transporter activity"/>
    <property type="evidence" value="ECO:0007669"/>
    <property type="project" value="InterPro"/>
</dbReference>
<keyword evidence="2" id="KW-0813">Transport</keyword>